<keyword evidence="3" id="KW-0540">Nuclease</keyword>
<evidence type="ECO:0000256" key="4">
    <source>
        <dbReference type="ARBA" id="ARBA00022741"/>
    </source>
</evidence>
<dbReference type="PANTHER" id="PTHR34139">
    <property type="entry name" value="UPF0331 PROTEIN MJ0127"/>
    <property type="match status" value="1"/>
</dbReference>
<name>A0A2D3WBE1_9BACT</name>
<evidence type="ECO:0000256" key="1">
    <source>
        <dbReference type="ARBA" id="ARBA00022553"/>
    </source>
</evidence>
<evidence type="ECO:0000256" key="3">
    <source>
        <dbReference type="ARBA" id="ARBA00022722"/>
    </source>
</evidence>
<keyword evidence="1" id="KW-0597">Phosphoprotein</keyword>
<evidence type="ECO:0000256" key="2">
    <source>
        <dbReference type="ARBA" id="ARBA00022649"/>
    </source>
</evidence>
<proteinExistence type="predicted"/>
<dbReference type="STRING" id="366522.GCA_001548055_02401"/>
<sequence>MRLKNFSKKSWERKSIWDLKSPFAISSKRKSPTKYSMSNRDISLYIVDIFIAIDKISRFTCKIRNGAELLSHEMAWDACIRELEIIGEATKMLLNSGLLKSEYRRIVDFRNQINHGYFGIDEEIVWEVIAHKLPEYQKELIFLVTTEKIMLENAIAHAKVENVKNEQVLRFLTNFEV</sequence>
<dbReference type="PANTHER" id="PTHR34139:SF1">
    <property type="entry name" value="RNASE MJ1380-RELATED"/>
    <property type="match status" value="1"/>
</dbReference>
<reference evidence="6 7" key="1">
    <citation type="journal article" date="2017" name="Front. Microbiol.">
        <title>Comparative Genomic Analysis of the Class Epsilonproteobacteria and Proposed Reclassification to Epsilonbacteraeota (phyl. nov.).</title>
        <authorList>
            <person name="Waite D.W."/>
            <person name="Vanwonterghem I."/>
            <person name="Rinke C."/>
            <person name="Parks D.H."/>
            <person name="Zhang Y."/>
            <person name="Takai K."/>
            <person name="Sievert S.M."/>
            <person name="Simon J."/>
            <person name="Campbell B.J."/>
            <person name="Hanson T.E."/>
            <person name="Woyke T."/>
            <person name="Klotz M.G."/>
            <person name="Hugenholtz P."/>
        </authorList>
    </citation>
    <scope>NUCLEOTIDE SEQUENCE [LARGE SCALE GENOMIC DNA]</scope>
    <source>
        <strain evidence="6">UBA11420</strain>
    </source>
</reference>
<evidence type="ECO:0000313" key="6">
    <source>
        <dbReference type="EMBL" id="DAB35606.1"/>
    </source>
</evidence>
<dbReference type="GO" id="GO:0016787">
    <property type="term" value="F:hydrolase activity"/>
    <property type="evidence" value="ECO:0007669"/>
    <property type="project" value="UniProtKB-KW"/>
</dbReference>
<dbReference type="Pfam" id="PF01934">
    <property type="entry name" value="HepT-like"/>
    <property type="match status" value="1"/>
</dbReference>
<keyword evidence="5" id="KW-0378">Hydrolase</keyword>
<dbReference type="InterPro" id="IPR008201">
    <property type="entry name" value="HepT-like"/>
</dbReference>
<dbReference type="AlphaFoldDB" id="A0A2D3WBE1"/>
<organism evidence="6 7">
    <name type="scientific">Sulfurospirillum cavolei</name>
    <dbReference type="NCBI Taxonomy" id="366522"/>
    <lineage>
        <taxon>Bacteria</taxon>
        <taxon>Pseudomonadati</taxon>
        <taxon>Campylobacterota</taxon>
        <taxon>Epsilonproteobacteria</taxon>
        <taxon>Campylobacterales</taxon>
        <taxon>Sulfurospirillaceae</taxon>
        <taxon>Sulfurospirillum</taxon>
    </lineage>
</organism>
<comment type="caution">
    <text evidence="6">The sequence shown here is derived from an EMBL/GenBank/DDBJ whole genome shotgun (WGS) entry which is preliminary data.</text>
</comment>
<gene>
    <name evidence="6" type="ORF">CFH80_09215</name>
</gene>
<dbReference type="GO" id="GO:0004540">
    <property type="term" value="F:RNA nuclease activity"/>
    <property type="evidence" value="ECO:0007669"/>
    <property type="project" value="InterPro"/>
</dbReference>
<keyword evidence="4" id="KW-0547">Nucleotide-binding</keyword>
<evidence type="ECO:0008006" key="8">
    <source>
        <dbReference type="Google" id="ProtNLM"/>
    </source>
</evidence>
<keyword evidence="2" id="KW-1277">Toxin-antitoxin system</keyword>
<accession>A0A2D3WBE1</accession>
<dbReference type="GO" id="GO:0000166">
    <property type="term" value="F:nucleotide binding"/>
    <property type="evidence" value="ECO:0007669"/>
    <property type="project" value="UniProtKB-KW"/>
</dbReference>
<dbReference type="GO" id="GO:0110001">
    <property type="term" value="C:toxin-antitoxin complex"/>
    <property type="evidence" value="ECO:0007669"/>
    <property type="project" value="InterPro"/>
</dbReference>
<evidence type="ECO:0000256" key="5">
    <source>
        <dbReference type="ARBA" id="ARBA00022801"/>
    </source>
</evidence>
<evidence type="ECO:0000313" key="7">
    <source>
        <dbReference type="Proteomes" id="UP000231638"/>
    </source>
</evidence>
<dbReference type="Proteomes" id="UP000231638">
    <property type="component" value="Unassembled WGS sequence"/>
</dbReference>
<dbReference type="EMBL" id="DLUG01000238">
    <property type="protein sequence ID" value="DAB35606.1"/>
    <property type="molecule type" value="Genomic_DNA"/>
</dbReference>
<protein>
    <recommendedName>
        <fullName evidence="8">DUF86 domain-containing protein</fullName>
    </recommendedName>
</protein>
<dbReference type="InterPro" id="IPR051813">
    <property type="entry name" value="HepT_RNase_toxin"/>
</dbReference>